<gene>
    <name evidence="6" type="primary">LOC104613105</name>
</gene>
<sequence length="261" mass="28665">MGSFSWNSNAVYKTEFPKLFDGFSPNAGFRMMGRSGSASSSSLVLDSERGELVKAPEKLGQKAISEEKAIAALKSHSEAERRRRERINAHLSTLRKLVPCTGKMDKASLLAEVISHVKELKKNATEASKGSVIPMDVDEVRVEPHGDGCDGRSFLITASLCCDYRPELLADIRQVLDTFHLKTIRAEISTLGSRVKNVFVMTSHEEGITDNATEVCHLVSSIEQALKSVIQKNTSPEFSPGIILPNKRRRVSPFESLSSSS</sequence>
<dbReference type="GO" id="GO:0046983">
    <property type="term" value="F:protein dimerization activity"/>
    <property type="evidence" value="ECO:0007669"/>
    <property type="project" value="InterPro"/>
</dbReference>
<accession>A0A1U8BG41</accession>
<evidence type="ECO:0000256" key="2">
    <source>
        <dbReference type="ARBA" id="ARBA00023125"/>
    </source>
</evidence>
<dbReference type="eggNOG" id="KOG3561">
    <property type="taxonomic scope" value="Eukaryota"/>
</dbReference>
<dbReference type="Proteomes" id="UP000189703">
    <property type="component" value="Unplaced"/>
</dbReference>
<dbReference type="STRING" id="4432.A0A1U8BG41"/>
<evidence type="ECO:0000259" key="4">
    <source>
        <dbReference type="PROSITE" id="PS50888"/>
    </source>
</evidence>
<dbReference type="RefSeq" id="XP_010279103.1">
    <property type="nucleotide sequence ID" value="XM_010280801.2"/>
</dbReference>
<dbReference type="Gene3D" id="4.10.280.10">
    <property type="entry name" value="Helix-loop-helix DNA-binding domain"/>
    <property type="match status" value="1"/>
</dbReference>
<dbReference type="PANTHER" id="PTHR45844:SF9">
    <property type="entry name" value="OS09G0463900 PROTEIN"/>
    <property type="match status" value="1"/>
</dbReference>
<evidence type="ECO:0000313" key="6">
    <source>
        <dbReference type="RefSeq" id="XP_010279103.1"/>
    </source>
</evidence>
<protein>
    <submittedName>
        <fullName evidence="6">Transcription factor bHLH30-like</fullName>
    </submittedName>
</protein>
<dbReference type="InterPro" id="IPR011598">
    <property type="entry name" value="bHLH_dom"/>
</dbReference>
<keyword evidence="2" id="KW-0238">DNA-binding</keyword>
<name>A0A1U8BG41_NELNU</name>
<dbReference type="GO" id="GO:0003677">
    <property type="term" value="F:DNA binding"/>
    <property type="evidence" value="ECO:0007669"/>
    <property type="project" value="UniProtKB-KW"/>
</dbReference>
<dbReference type="AlphaFoldDB" id="A0A1U8BG41"/>
<evidence type="ECO:0000313" key="5">
    <source>
        <dbReference type="Proteomes" id="UP000189703"/>
    </source>
</evidence>
<keyword evidence="5" id="KW-1185">Reference proteome</keyword>
<reference evidence="6" key="1">
    <citation type="submission" date="2025-08" db="UniProtKB">
        <authorList>
            <consortium name="RefSeq"/>
        </authorList>
    </citation>
    <scope>IDENTIFICATION</scope>
</reference>
<dbReference type="Pfam" id="PF00010">
    <property type="entry name" value="HLH"/>
    <property type="match status" value="1"/>
</dbReference>
<evidence type="ECO:0000256" key="1">
    <source>
        <dbReference type="ARBA" id="ARBA00023015"/>
    </source>
</evidence>
<dbReference type="InterPro" id="IPR045847">
    <property type="entry name" value="AIG1-like"/>
</dbReference>
<dbReference type="SMART" id="SM00353">
    <property type="entry name" value="HLH"/>
    <property type="match status" value="1"/>
</dbReference>
<dbReference type="OrthoDB" id="71302at2759"/>
<keyword evidence="1" id="KW-0805">Transcription regulation</keyword>
<dbReference type="PROSITE" id="PS50888">
    <property type="entry name" value="BHLH"/>
    <property type="match status" value="1"/>
</dbReference>
<feature type="domain" description="BHLH" evidence="4">
    <location>
        <begin position="71"/>
        <end position="120"/>
    </location>
</feature>
<dbReference type="PANTHER" id="PTHR45844">
    <property type="entry name" value="TRANSCRIPTION FACTOR BHLH30"/>
    <property type="match status" value="1"/>
</dbReference>
<organism evidence="5 6">
    <name type="scientific">Nelumbo nucifera</name>
    <name type="common">Sacred lotus</name>
    <dbReference type="NCBI Taxonomy" id="4432"/>
    <lineage>
        <taxon>Eukaryota</taxon>
        <taxon>Viridiplantae</taxon>
        <taxon>Streptophyta</taxon>
        <taxon>Embryophyta</taxon>
        <taxon>Tracheophyta</taxon>
        <taxon>Spermatophyta</taxon>
        <taxon>Magnoliopsida</taxon>
        <taxon>Proteales</taxon>
        <taxon>Nelumbonaceae</taxon>
        <taxon>Nelumbo</taxon>
    </lineage>
</organism>
<dbReference type="InterPro" id="IPR036638">
    <property type="entry name" value="HLH_DNA-bd_sf"/>
</dbReference>
<dbReference type="KEGG" id="nnu:104613105"/>
<evidence type="ECO:0000256" key="3">
    <source>
        <dbReference type="ARBA" id="ARBA00023163"/>
    </source>
</evidence>
<keyword evidence="3" id="KW-0804">Transcription</keyword>
<proteinExistence type="predicted"/>
<dbReference type="InParanoid" id="A0A1U8BG41"/>
<dbReference type="GeneID" id="104613105"/>
<dbReference type="OMA" id="NASKMMT"/>
<dbReference type="SUPFAM" id="SSF47459">
    <property type="entry name" value="HLH, helix-loop-helix DNA-binding domain"/>
    <property type="match status" value="1"/>
</dbReference>
<dbReference type="GO" id="GO:0003700">
    <property type="term" value="F:DNA-binding transcription factor activity"/>
    <property type="evidence" value="ECO:0007669"/>
    <property type="project" value="InterPro"/>
</dbReference>